<evidence type="ECO:0000313" key="2">
    <source>
        <dbReference type="Proteomes" id="UP000075635"/>
    </source>
</evidence>
<name>A0A150R3B6_SORCE</name>
<organism evidence="1 2">
    <name type="scientific">Sorangium cellulosum</name>
    <name type="common">Polyangium cellulosum</name>
    <dbReference type="NCBI Taxonomy" id="56"/>
    <lineage>
        <taxon>Bacteria</taxon>
        <taxon>Pseudomonadati</taxon>
        <taxon>Myxococcota</taxon>
        <taxon>Polyangia</taxon>
        <taxon>Polyangiales</taxon>
        <taxon>Polyangiaceae</taxon>
        <taxon>Sorangium</taxon>
    </lineage>
</organism>
<reference evidence="1 2" key="1">
    <citation type="submission" date="2014-02" db="EMBL/GenBank/DDBJ databases">
        <title>The small core and large imbalanced accessory genome model reveals a collaborative survival strategy of Sorangium cellulosum strains in nature.</title>
        <authorList>
            <person name="Han K."/>
            <person name="Peng R."/>
            <person name="Blom J."/>
            <person name="Li Y.-Z."/>
        </authorList>
    </citation>
    <scope>NUCLEOTIDE SEQUENCE [LARGE SCALE GENOMIC DNA]</scope>
    <source>
        <strain evidence="1 2">So0011-07</strain>
    </source>
</reference>
<proteinExistence type="predicted"/>
<dbReference type="AlphaFoldDB" id="A0A150R3B6"/>
<comment type="caution">
    <text evidence="1">The sequence shown here is derived from an EMBL/GenBank/DDBJ whole genome shotgun (WGS) entry which is preliminary data.</text>
</comment>
<evidence type="ECO:0000313" key="1">
    <source>
        <dbReference type="EMBL" id="KYF74308.1"/>
    </source>
</evidence>
<dbReference type="EMBL" id="JEMB01003292">
    <property type="protein sequence ID" value="KYF74308.1"/>
    <property type="molecule type" value="Genomic_DNA"/>
</dbReference>
<protein>
    <submittedName>
        <fullName evidence="1">Uncharacterized protein</fullName>
    </submittedName>
</protein>
<sequence length="76" mass="8677">MFEVEVLVVELSSQTFDSLLKKGRCSPAVTKRIKCKVDLLTRDVSRRRCEFTSDDRCQPTLLRGCLAKAVGQCRRE</sequence>
<dbReference type="Proteomes" id="UP000075635">
    <property type="component" value="Unassembled WGS sequence"/>
</dbReference>
<gene>
    <name evidence="1" type="ORF">BE17_37695</name>
</gene>
<accession>A0A150R3B6</accession>